<keyword evidence="3" id="KW-1185">Reference proteome</keyword>
<evidence type="ECO:0000259" key="1">
    <source>
        <dbReference type="Pfam" id="PF08530"/>
    </source>
</evidence>
<sequence>MPAHSFDRVEELSEGEVVDVEIDLLPLGLVFRPSEQLRFVVSSANLLGTLMPGIEEYTGANAGTHVVHTGGEHASYLQLPVLRG</sequence>
<keyword evidence="2" id="KW-0378">Hydrolase</keyword>
<dbReference type="Pfam" id="PF08530">
    <property type="entry name" value="PepX_C"/>
    <property type="match status" value="1"/>
</dbReference>
<reference evidence="2 3" key="1">
    <citation type="submission" date="2024-07" db="EMBL/GenBank/DDBJ databases">
        <authorList>
            <person name="Thanompreechachai J."/>
            <person name="Duangmal K."/>
        </authorList>
    </citation>
    <scope>NUCLEOTIDE SEQUENCE [LARGE SCALE GENOMIC DNA]</scope>
    <source>
        <strain evidence="2 3">KCTC 19886</strain>
    </source>
</reference>
<dbReference type="RefSeq" id="WP_367638806.1">
    <property type="nucleotide sequence ID" value="NZ_JBFNQN010000008.1"/>
</dbReference>
<name>A0ABV3P915_9ACTN</name>
<proteinExistence type="predicted"/>
<dbReference type="Proteomes" id="UP001555826">
    <property type="component" value="Unassembled WGS sequence"/>
</dbReference>
<evidence type="ECO:0000313" key="2">
    <source>
        <dbReference type="EMBL" id="MEW9265677.1"/>
    </source>
</evidence>
<evidence type="ECO:0000313" key="3">
    <source>
        <dbReference type="Proteomes" id="UP001555826"/>
    </source>
</evidence>
<dbReference type="SUPFAM" id="SSF49785">
    <property type="entry name" value="Galactose-binding domain-like"/>
    <property type="match status" value="1"/>
</dbReference>
<dbReference type="EMBL" id="JBFNQN010000008">
    <property type="protein sequence ID" value="MEW9265677.1"/>
    <property type="molecule type" value="Genomic_DNA"/>
</dbReference>
<organism evidence="2 3">
    <name type="scientific">Kineococcus endophyticus</name>
    <dbReference type="NCBI Taxonomy" id="1181883"/>
    <lineage>
        <taxon>Bacteria</taxon>
        <taxon>Bacillati</taxon>
        <taxon>Actinomycetota</taxon>
        <taxon>Actinomycetes</taxon>
        <taxon>Kineosporiales</taxon>
        <taxon>Kineosporiaceae</taxon>
        <taxon>Kineococcus</taxon>
    </lineage>
</organism>
<dbReference type="InterPro" id="IPR013736">
    <property type="entry name" value="Xaa-Pro_dipept_C"/>
</dbReference>
<dbReference type="InterPro" id="IPR008979">
    <property type="entry name" value="Galactose-bd-like_sf"/>
</dbReference>
<comment type="caution">
    <text evidence="2">The sequence shown here is derived from an EMBL/GenBank/DDBJ whole genome shotgun (WGS) entry which is preliminary data.</text>
</comment>
<accession>A0ABV3P915</accession>
<feature type="domain" description="Xaa-Pro dipeptidyl-peptidase C-terminal" evidence="1">
    <location>
        <begin position="6"/>
        <end position="78"/>
    </location>
</feature>
<protein>
    <submittedName>
        <fullName evidence="2">CocE/NonD family hydrolase C-terminal non-catalytic domain-containing protein</fullName>
    </submittedName>
</protein>
<dbReference type="Gene3D" id="2.60.120.260">
    <property type="entry name" value="Galactose-binding domain-like"/>
    <property type="match status" value="1"/>
</dbReference>
<gene>
    <name evidence="2" type="ORF">AB1207_13040</name>
</gene>
<dbReference type="GO" id="GO:0016787">
    <property type="term" value="F:hydrolase activity"/>
    <property type="evidence" value="ECO:0007669"/>
    <property type="project" value="UniProtKB-KW"/>
</dbReference>